<dbReference type="InterPro" id="IPR018535">
    <property type="entry name" value="DUF1996"/>
</dbReference>
<dbReference type="AlphaFoldDB" id="A0A6A6X8C2"/>
<organism evidence="3 4">
    <name type="scientific">Melanomma pulvis-pyrius CBS 109.77</name>
    <dbReference type="NCBI Taxonomy" id="1314802"/>
    <lineage>
        <taxon>Eukaryota</taxon>
        <taxon>Fungi</taxon>
        <taxon>Dikarya</taxon>
        <taxon>Ascomycota</taxon>
        <taxon>Pezizomycotina</taxon>
        <taxon>Dothideomycetes</taxon>
        <taxon>Pleosporomycetidae</taxon>
        <taxon>Pleosporales</taxon>
        <taxon>Melanommataceae</taxon>
        <taxon>Melanomma</taxon>
    </lineage>
</organism>
<dbReference type="EMBL" id="MU001972">
    <property type="protein sequence ID" value="KAF2792394.1"/>
    <property type="molecule type" value="Genomic_DNA"/>
</dbReference>
<feature type="chain" id="PRO_5025358950" description="DUF1996 domain-containing protein" evidence="1">
    <location>
        <begin position="23"/>
        <end position="361"/>
    </location>
</feature>
<reference evidence="3" key="1">
    <citation type="journal article" date="2020" name="Stud. Mycol.">
        <title>101 Dothideomycetes genomes: a test case for predicting lifestyles and emergence of pathogens.</title>
        <authorList>
            <person name="Haridas S."/>
            <person name="Albert R."/>
            <person name="Binder M."/>
            <person name="Bloem J."/>
            <person name="Labutti K."/>
            <person name="Salamov A."/>
            <person name="Andreopoulos B."/>
            <person name="Baker S."/>
            <person name="Barry K."/>
            <person name="Bills G."/>
            <person name="Bluhm B."/>
            <person name="Cannon C."/>
            <person name="Castanera R."/>
            <person name="Culley D."/>
            <person name="Daum C."/>
            <person name="Ezra D."/>
            <person name="Gonzalez J."/>
            <person name="Henrissat B."/>
            <person name="Kuo A."/>
            <person name="Liang C."/>
            <person name="Lipzen A."/>
            <person name="Lutzoni F."/>
            <person name="Magnuson J."/>
            <person name="Mondo S."/>
            <person name="Nolan M."/>
            <person name="Ohm R."/>
            <person name="Pangilinan J."/>
            <person name="Park H.-J."/>
            <person name="Ramirez L."/>
            <person name="Alfaro M."/>
            <person name="Sun H."/>
            <person name="Tritt A."/>
            <person name="Yoshinaga Y."/>
            <person name="Zwiers L.-H."/>
            <person name="Turgeon B."/>
            <person name="Goodwin S."/>
            <person name="Spatafora J."/>
            <person name="Crous P."/>
            <person name="Grigoriev I."/>
        </authorList>
    </citation>
    <scope>NUCLEOTIDE SEQUENCE</scope>
    <source>
        <strain evidence="3">CBS 109.77</strain>
    </source>
</reference>
<dbReference type="Pfam" id="PF09362">
    <property type="entry name" value="DUF1996"/>
    <property type="match status" value="1"/>
</dbReference>
<gene>
    <name evidence="3" type="ORF">K505DRAFT_362962</name>
</gene>
<dbReference type="PANTHER" id="PTHR43662:SF3">
    <property type="entry name" value="DOMAIN PROTEIN, PUTATIVE (AFU_ORTHOLOGUE AFUA_6G11970)-RELATED"/>
    <property type="match status" value="1"/>
</dbReference>
<dbReference type="OrthoDB" id="74764at2759"/>
<feature type="domain" description="DUF1996" evidence="2">
    <location>
        <begin position="50"/>
        <end position="305"/>
    </location>
</feature>
<proteinExistence type="predicted"/>
<keyword evidence="1" id="KW-0732">Signal</keyword>
<evidence type="ECO:0000259" key="2">
    <source>
        <dbReference type="Pfam" id="PF09362"/>
    </source>
</evidence>
<evidence type="ECO:0000256" key="1">
    <source>
        <dbReference type="SAM" id="SignalP"/>
    </source>
</evidence>
<dbReference type="Proteomes" id="UP000799757">
    <property type="component" value="Unassembled WGS sequence"/>
</dbReference>
<keyword evidence="4" id="KW-1185">Reference proteome</keyword>
<accession>A0A6A6X8C2</accession>
<protein>
    <recommendedName>
        <fullName evidence="2">DUF1996 domain-containing protein</fullName>
    </recommendedName>
</protein>
<feature type="signal peptide" evidence="1">
    <location>
        <begin position="1"/>
        <end position="22"/>
    </location>
</feature>
<name>A0A6A6X8C2_9PLEO</name>
<dbReference type="PANTHER" id="PTHR43662">
    <property type="match status" value="1"/>
</dbReference>
<evidence type="ECO:0000313" key="4">
    <source>
        <dbReference type="Proteomes" id="UP000799757"/>
    </source>
</evidence>
<evidence type="ECO:0000313" key="3">
    <source>
        <dbReference type="EMBL" id="KAF2792394.1"/>
    </source>
</evidence>
<sequence length="361" mass="40651">MQSHWNLNYVILMALMGIQVMAQNTSIPAVPTFNDFMRFSCSELNIQRIDPLVTPDLVPSPHLHQFVGGNALASRMDPSMNISDKATCTTCTFSEDFSNYWTAVLFFHHRNGSFHRVPLMANLGLEKQRGGMTVYYTAPYDKKTKVTAFKPGFRMLIGDPAYREPSPNTGEYKSIAFRCFTEPWGPAPPASEIGGVWDTRHFPDKPCPYGLRVNNFFPTCWDGVNVDSPDHKSHVAYPSNGTFETQWECPSTHPVKVPQVLYETIWNTSAFNDQSMWPTDGSQPFVFSMDDSTGYGWHGDYLFGWKNDALQRAMDNFCGTDCPVLQTQSVEKANECAKSPIVNEPIDGWLESLPGYTPVTF</sequence>